<dbReference type="EC" id="3.2.1.23" evidence="3"/>
<feature type="non-terminal residue" evidence="7">
    <location>
        <position position="199"/>
    </location>
</feature>
<dbReference type="EMBL" id="JAENRR010000168">
    <property type="protein sequence ID" value="MBK3520068.1"/>
    <property type="molecule type" value="Genomic_DNA"/>
</dbReference>
<keyword evidence="4" id="KW-0378">Hydrolase</keyword>
<evidence type="ECO:0000313" key="8">
    <source>
        <dbReference type="Proteomes" id="UP000605676"/>
    </source>
</evidence>
<dbReference type="RefSeq" id="WP_353890336.1">
    <property type="nucleotide sequence ID" value="NZ_JAENRR010000168.1"/>
</dbReference>
<dbReference type="SUPFAM" id="SSF49785">
    <property type="entry name" value="Galactose-binding domain-like"/>
    <property type="match status" value="1"/>
</dbReference>
<dbReference type="Proteomes" id="UP000605676">
    <property type="component" value="Unassembled WGS sequence"/>
</dbReference>
<evidence type="ECO:0000256" key="1">
    <source>
        <dbReference type="ARBA" id="ARBA00001412"/>
    </source>
</evidence>
<accession>A0ABS1HQV4</accession>
<evidence type="ECO:0000259" key="6">
    <source>
        <dbReference type="Pfam" id="PF02837"/>
    </source>
</evidence>
<name>A0ABS1HQV4_9BACT</name>
<evidence type="ECO:0000256" key="2">
    <source>
        <dbReference type="ARBA" id="ARBA00007401"/>
    </source>
</evidence>
<dbReference type="InterPro" id="IPR006104">
    <property type="entry name" value="Glyco_hydro_2_N"/>
</dbReference>
<feature type="domain" description="Glycosyl hydrolases family 2 sugar binding" evidence="6">
    <location>
        <begin position="15"/>
        <end position="199"/>
    </location>
</feature>
<dbReference type="PANTHER" id="PTHR46323">
    <property type="entry name" value="BETA-GALACTOSIDASE"/>
    <property type="match status" value="1"/>
</dbReference>
<dbReference type="InterPro" id="IPR050347">
    <property type="entry name" value="Bact_Beta-galactosidase"/>
</dbReference>
<reference evidence="7 8" key="1">
    <citation type="submission" date="2021-01" db="EMBL/GenBank/DDBJ databases">
        <title>Carboxyliciviraga sp.nov., isolated from coastal sediments.</title>
        <authorList>
            <person name="Lu D."/>
            <person name="Zhang T."/>
        </authorList>
    </citation>
    <scope>NUCLEOTIDE SEQUENCE [LARGE SCALE GENOMIC DNA]</scope>
    <source>
        <strain evidence="7 8">N1Y132</strain>
    </source>
</reference>
<gene>
    <name evidence="7" type="ORF">JIV24_22245</name>
</gene>
<proteinExistence type="inferred from homology"/>
<sequence length="199" mass="22978">ENARKVLPENSEYWQSLDGDWKFNWAKHPNERPANFYQPTFDVSGWDDMPVPSNWNIVGLAKDGGQKYGTPIYCNQPVIFKHTVAVDDWKGGVMREPAKDWVTYEARNEVGSYRRDFDIPADWDGREIFVQFDGVDSFFYLWINGEYVGFSKNSRNAATFDISPFVKKGTNVIAAEVYRNSDGSFLEAQDMFRLPGIFR</sequence>
<evidence type="ECO:0000256" key="5">
    <source>
        <dbReference type="ARBA" id="ARBA00023295"/>
    </source>
</evidence>
<dbReference type="Pfam" id="PF02837">
    <property type="entry name" value="Glyco_hydro_2_N"/>
    <property type="match status" value="1"/>
</dbReference>
<evidence type="ECO:0000256" key="4">
    <source>
        <dbReference type="ARBA" id="ARBA00022801"/>
    </source>
</evidence>
<comment type="similarity">
    <text evidence="2">Belongs to the glycosyl hydrolase 2 family.</text>
</comment>
<organism evidence="7 8">
    <name type="scientific">Carboxylicivirga marina</name>
    <dbReference type="NCBI Taxonomy" id="2800988"/>
    <lineage>
        <taxon>Bacteria</taxon>
        <taxon>Pseudomonadati</taxon>
        <taxon>Bacteroidota</taxon>
        <taxon>Bacteroidia</taxon>
        <taxon>Marinilabiliales</taxon>
        <taxon>Marinilabiliaceae</taxon>
        <taxon>Carboxylicivirga</taxon>
    </lineage>
</organism>
<keyword evidence="8" id="KW-1185">Reference proteome</keyword>
<dbReference type="Gene3D" id="2.60.120.260">
    <property type="entry name" value="Galactose-binding domain-like"/>
    <property type="match status" value="1"/>
</dbReference>
<comment type="catalytic activity">
    <reaction evidence="1">
        <text>Hydrolysis of terminal non-reducing beta-D-galactose residues in beta-D-galactosides.</text>
        <dbReference type="EC" id="3.2.1.23"/>
    </reaction>
</comment>
<evidence type="ECO:0000313" key="7">
    <source>
        <dbReference type="EMBL" id="MBK3520068.1"/>
    </source>
</evidence>
<evidence type="ECO:0000256" key="3">
    <source>
        <dbReference type="ARBA" id="ARBA00012756"/>
    </source>
</evidence>
<comment type="caution">
    <text evidence="7">The sequence shown here is derived from an EMBL/GenBank/DDBJ whole genome shotgun (WGS) entry which is preliminary data.</text>
</comment>
<protein>
    <recommendedName>
        <fullName evidence="3">beta-galactosidase</fullName>
        <ecNumber evidence="3">3.2.1.23</ecNumber>
    </recommendedName>
</protein>
<dbReference type="PANTHER" id="PTHR46323:SF2">
    <property type="entry name" value="BETA-GALACTOSIDASE"/>
    <property type="match status" value="1"/>
</dbReference>
<keyword evidence="5" id="KW-0326">Glycosidase</keyword>
<dbReference type="InterPro" id="IPR008979">
    <property type="entry name" value="Galactose-bd-like_sf"/>
</dbReference>
<feature type="non-terminal residue" evidence="7">
    <location>
        <position position="1"/>
    </location>
</feature>